<dbReference type="PANTHER" id="PTHR13031:SF0">
    <property type="entry name" value="RIBONUCLEASE P PROTEIN SUBUNIT P30"/>
    <property type="match status" value="1"/>
</dbReference>
<proteinExistence type="predicted"/>
<dbReference type="EMBL" id="JAGDFM010000196">
    <property type="protein sequence ID" value="KAG7382810.1"/>
    <property type="molecule type" value="Genomic_DNA"/>
</dbReference>
<dbReference type="Pfam" id="PF01876">
    <property type="entry name" value="RNase_P_p30"/>
    <property type="match status" value="1"/>
</dbReference>
<dbReference type="GO" id="GO:0005655">
    <property type="term" value="C:nucleolar ribonuclease P complex"/>
    <property type="evidence" value="ECO:0007669"/>
    <property type="project" value="TreeGrafter"/>
</dbReference>
<dbReference type="AlphaFoldDB" id="A0A8T1VS60"/>
<dbReference type="GO" id="GO:0008033">
    <property type="term" value="P:tRNA processing"/>
    <property type="evidence" value="ECO:0007669"/>
    <property type="project" value="InterPro"/>
</dbReference>
<gene>
    <name evidence="2" type="primary">RPP30</name>
    <name evidence="2" type="ORF">PHYPSEUDO_004318</name>
</gene>
<keyword evidence="3" id="KW-1185">Reference proteome</keyword>
<protein>
    <submittedName>
        <fullName evidence="2">Ribonuclease P protein subunit p30</fullName>
    </submittedName>
</protein>
<evidence type="ECO:0000313" key="3">
    <source>
        <dbReference type="Proteomes" id="UP000694044"/>
    </source>
</evidence>
<accession>A0A8T1VS60</accession>
<feature type="region of interest" description="Disordered" evidence="1">
    <location>
        <begin position="70"/>
        <end position="91"/>
    </location>
</feature>
<dbReference type="Proteomes" id="UP000694044">
    <property type="component" value="Unassembled WGS sequence"/>
</dbReference>
<dbReference type="InterPro" id="IPR002738">
    <property type="entry name" value="RNase_P_p30"/>
</dbReference>
<comment type="caution">
    <text evidence="2">The sequence shown here is derived from an EMBL/GenBank/DDBJ whole genome shotgun (WGS) entry which is preliminary data.</text>
</comment>
<dbReference type="OrthoDB" id="17948at2759"/>
<dbReference type="PANTHER" id="PTHR13031">
    <property type="entry name" value="RIBONUCLEASE P SUBUNIT P30"/>
    <property type="match status" value="1"/>
</dbReference>
<sequence>MMKMATVGHASTEASLTVAYLLHIIVELLEAMVYVDLNVRATARVSAGELQRLGYATVCVNVDCEGNEKPKPVTALPDLPQSAQKDKSGKAAKKAKLYTAALGSGLHLKDANSTEKKELPRQRKRITLKLEEVADAQKLVRNWAMGIVAGQVASDVVKGYDIVAAEAATPKVFQFLCEQAEIDLITFDVTNRLPFQIKRPLIAAAVKRGIYFEITYTPCLGDTAGRRYFFSNASNLVRLTGGKNLVFSSGATRDILLRSPYDVVNIGLLSGLKYGQALDAISTSCLAVLEHADKRRGIIGGVQVEATEDVAME</sequence>
<evidence type="ECO:0000313" key="2">
    <source>
        <dbReference type="EMBL" id="KAG7382810.1"/>
    </source>
</evidence>
<organism evidence="2 3">
    <name type="scientific">Phytophthora pseudosyringae</name>
    <dbReference type="NCBI Taxonomy" id="221518"/>
    <lineage>
        <taxon>Eukaryota</taxon>
        <taxon>Sar</taxon>
        <taxon>Stramenopiles</taxon>
        <taxon>Oomycota</taxon>
        <taxon>Peronosporomycetes</taxon>
        <taxon>Peronosporales</taxon>
        <taxon>Peronosporaceae</taxon>
        <taxon>Phytophthora</taxon>
    </lineage>
</organism>
<dbReference type="GO" id="GO:0003723">
    <property type="term" value="F:RNA binding"/>
    <property type="evidence" value="ECO:0007669"/>
    <property type="project" value="TreeGrafter"/>
</dbReference>
<reference evidence="2" key="1">
    <citation type="submission" date="2021-02" db="EMBL/GenBank/DDBJ databases">
        <authorList>
            <person name="Palmer J.M."/>
        </authorList>
    </citation>
    <scope>NUCLEOTIDE SEQUENCE</scope>
    <source>
        <strain evidence="2">SCRP734</strain>
    </source>
</reference>
<evidence type="ECO:0000256" key="1">
    <source>
        <dbReference type="SAM" id="MobiDB-lite"/>
    </source>
</evidence>
<name>A0A8T1VS60_9STRA</name>